<proteinExistence type="inferred from homology"/>
<keyword evidence="10" id="KW-1185">Reference proteome</keyword>
<evidence type="ECO:0000256" key="1">
    <source>
        <dbReference type="ARBA" id="ARBA00004141"/>
    </source>
</evidence>
<dbReference type="Pfam" id="PF20684">
    <property type="entry name" value="Fung_rhodopsin"/>
    <property type="match status" value="1"/>
</dbReference>
<reference evidence="9" key="1">
    <citation type="journal article" date="2023" name="Mol. Phylogenet. Evol.">
        <title>Genome-scale phylogeny and comparative genomics of the fungal order Sordariales.</title>
        <authorList>
            <person name="Hensen N."/>
            <person name="Bonometti L."/>
            <person name="Westerberg I."/>
            <person name="Brannstrom I.O."/>
            <person name="Guillou S."/>
            <person name="Cros-Aarteil S."/>
            <person name="Calhoun S."/>
            <person name="Haridas S."/>
            <person name="Kuo A."/>
            <person name="Mondo S."/>
            <person name="Pangilinan J."/>
            <person name="Riley R."/>
            <person name="LaButti K."/>
            <person name="Andreopoulos B."/>
            <person name="Lipzen A."/>
            <person name="Chen C."/>
            <person name="Yan M."/>
            <person name="Daum C."/>
            <person name="Ng V."/>
            <person name="Clum A."/>
            <person name="Steindorff A."/>
            <person name="Ohm R.A."/>
            <person name="Martin F."/>
            <person name="Silar P."/>
            <person name="Natvig D.O."/>
            <person name="Lalanne C."/>
            <person name="Gautier V."/>
            <person name="Ament-Velasquez S.L."/>
            <person name="Kruys A."/>
            <person name="Hutchinson M.I."/>
            <person name="Powell A.J."/>
            <person name="Barry K."/>
            <person name="Miller A.N."/>
            <person name="Grigoriev I.V."/>
            <person name="Debuchy R."/>
            <person name="Gladieux P."/>
            <person name="Hiltunen Thoren M."/>
            <person name="Johannesson H."/>
        </authorList>
    </citation>
    <scope>NUCLEOTIDE SEQUENCE</scope>
    <source>
        <strain evidence="9">CBS 508.74</strain>
    </source>
</reference>
<dbReference type="GO" id="GO:0016020">
    <property type="term" value="C:membrane"/>
    <property type="evidence" value="ECO:0007669"/>
    <property type="project" value="UniProtKB-SubCell"/>
</dbReference>
<dbReference type="InterPro" id="IPR049326">
    <property type="entry name" value="Rhodopsin_dom_fungi"/>
</dbReference>
<keyword evidence="2 7" id="KW-0812">Transmembrane</keyword>
<protein>
    <recommendedName>
        <fullName evidence="8">Rhodopsin domain-containing protein</fullName>
    </recommendedName>
</protein>
<evidence type="ECO:0000313" key="10">
    <source>
        <dbReference type="Proteomes" id="UP001302812"/>
    </source>
</evidence>
<evidence type="ECO:0000256" key="5">
    <source>
        <dbReference type="ARBA" id="ARBA00038359"/>
    </source>
</evidence>
<organism evidence="9 10">
    <name type="scientific">Canariomyces notabilis</name>
    <dbReference type="NCBI Taxonomy" id="2074819"/>
    <lineage>
        <taxon>Eukaryota</taxon>
        <taxon>Fungi</taxon>
        <taxon>Dikarya</taxon>
        <taxon>Ascomycota</taxon>
        <taxon>Pezizomycotina</taxon>
        <taxon>Sordariomycetes</taxon>
        <taxon>Sordariomycetidae</taxon>
        <taxon>Sordariales</taxon>
        <taxon>Chaetomiaceae</taxon>
        <taxon>Canariomyces</taxon>
    </lineage>
</organism>
<feature type="transmembrane region" description="Helical" evidence="7">
    <location>
        <begin position="65"/>
        <end position="87"/>
    </location>
</feature>
<dbReference type="Proteomes" id="UP001302812">
    <property type="component" value="Unassembled WGS sequence"/>
</dbReference>
<feature type="compositionally biased region" description="Polar residues" evidence="6">
    <location>
        <begin position="350"/>
        <end position="365"/>
    </location>
</feature>
<dbReference type="RefSeq" id="XP_064674164.1">
    <property type="nucleotide sequence ID" value="XM_064817351.1"/>
</dbReference>
<evidence type="ECO:0000256" key="7">
    <source>
        <dbReference type="SAM" id="Phobius"/>
    </source>
</evidence>
<feature type="region of interest" description="Disordered" evidence="6">
    <location>
        <begin position="375"/>
        <end position="394"/>
    </location>
</feature>
<accession>A0AAN6TLA3</accession>
<feature type="region of interest" description="Disordered" evidence="6">
    <location>
        <begin position="308"/>
        <end position="365"/>
    </location>
</feature>
<sequence>MTADSTWQNSSFPGNFTVPPNGTSLWGPIPTDAGRSLQADIVACTVITFVIALIFVLLRFYTRGWLNRVLGASDWCIIPALLCAAGLTASSLEQMARGAGKHAWEVDIWQMSAYERAAWYGMLFYNLSLVFSRISILLLYKRIFTFAWIRRAIQVSLILVIATAIWFVVSVFTACIPLEAFWNWALFWTTMVYCQNGNVWWANAAIHIASDLVVMALPLPVLSSLKLPPRQKYALLGVFVLGFFVCLVSIIRLVTLIDVTRKPGFDTTYTGANTLFWTSIEVNTAITCACIMTLKPLIQRAFPRVLSPGRGSGSGTQSSHWFTPPMASNHNNTHRRGSLGPPHSFPPLSPTTSPGRRGSNCSAFKGNTGTFPLGYDFEKRRGSGGSGGIGNRHTAEYGILKPGDLDMDLDFDDDHLHHDRDHVRDRDVEAQRLSTNEGLGDSEEMPLGSLSPPPRAHRKLAIQVTRSVRIEEYYCSRNPGLEAQGLQRQSLDVGKEKDGMELDGVTVTVGTSTSSSSCGGPGNGSL</sequence>
<reference evidence="9" key="2">
    <citation type="submission" date="2023-05" db="EMBL/GenBank/DDBJ databases">
        <authorList>
            <consortium name="Lawrence Berkeley National Laboratory"/>
            <person name="Steindorff A."/>
            <person name="Hensen N."/>
            <person name="Bonometti L."/>
            <person name="Westerberg I."/>
            <person name="Brannstrom I.O."/>
            <person name="Guillou S."/>
            <person name="Cros-Aarteil S."/>
            <person name="Calhoun S."/>
            <person name="Haridas S."/>
            <person name="Kuo A."/>
            <person name="Mondo S."/>
            <person name="Pangilinan J."/>
            <person name="Riley R."/>
            <person name="Labutti K."/>
            <person name="Andreopoulos B."/>
            <person name="Lipzen A."/>
            <person name="Chen C."/>
            <person name="Yanf M."/>
            <person name="Daum C."/>
            <person name="Ng V."/>
            <person name="Clum A."/>
            <person name="Ohm R."/>
            <person name="Martin F."/>
            <person name="Silar P."/>
            <person name="Natvig D."/>
            <person name="Lalanne C."/>
            <person name="Gautier V."/>
            <person name="Ament-Velasquez S.L."/>
            <person name="Kruys A."/>
            <person name="Hutchinson M.I."/>
            <person name="Powell A.J."/>
            <person name="Barry K."/>
            <person name="Miller A.N."/>
            <person name="Grigoriev I.V."/>
            <person name="Debuchy R."/>
            <person name="Gladieux P."/>
            <person name="Thoren M.H."/>
            <person name="Johannesson H."/>
        </authorList>
    </citation>
    <scope>NUCLEOTIDE SEQUENCE</scope>
    <source>
        <strain evidence="9">CBS 508.74</strain>
    </source>
</reference>
<evidence type="ECO:0000256" key="4">
    <source>
        <dbReference type="ARBA" id="ARBA00023136"/>
    </source>
</evidence>
<evidence type="ECO:0000259" key="8">
    <source>
        <dbReference type="Pfam" id="PF20684"/>
    </source>
</evidence>
<comment type="caution">
    <text evidence="9">The sequence shown here is derived from an EMBL/GenBank/DDBJ whole genome shotgun (WGS) entry which is preliminary data.</text>
</comment>
<feature type="domain" description="Rhodopsin" evidence="8">
    <location>
        <begin position="58"/>
        <end position="300"/>
    </location>
</feature>
<feature type="compositionally biased region" description="Polar residues" evidence="6">
    <location>
        <begin position="315"/>
        <end position="331"/>
    </location>
</feature>
<dbReference type="InterPro" id="IPR052337">
    <property type="entry name" value="SAT4-like"/>
</dbReference>
<feature type="transmembrane region" description="Helical" evidence="7">
    <location>
        <begin position="200"/>
        <end position="221"/>
    </location>
</feature>
<feature type="transmembrane region" description="Helical" evidence="7">
    <location>
        <begin position="117"/>
        <end position="140"/>
    </location>
</feature>
<feature type="region of interest" description="Disordered" evidence="6">
    <location>
        <begin position="422"/>
        <end position="455"/>
    </location>
</feature>
<evidence type="ECO:0000256" key="6">
    <source>
        <dbReference type="SAM" id="MobiDB-lite"/>
    </source>
</evidence>
<evidence type="ECO:0000256" key="3">
    <source>
        <dbReference type="ARBA" id="ARBA00022989"/>
    </source>
</evidence>
<feature type="transmembrane region" description="Helical" evidence="7">
    <location>
        <begin position="233"/>
        <end position="254"/>
    </location>
</feature>
<comment type="similarity">
    <text evidence="5">Belongs to the SAT4 family.</text>
</comment>
<feature type="transmembrane region" description="Helical" evidence="7">
    <location>
        <begin position="37"/>
        <end position="58"/>
    </location>
</feature>
<dbReference type="GeneID" id="89941476"/>
<evidence type="ECO:0000256" key="2">
    <source>
        <dbReference type="ARBA" id="ARBA00022692"/>
    </source>
</evidence>
<dbReference type="AlphaFoldDB" id="A0AAN6TLA3"/>
<evidence type="ECO:0000313" key="9">
    <source>
        <dbReference type="EMBL" id="KAK4116594.1"/>
    </source>
</evidence>
<dbReference type="PANTHER" id="PTHR33048">
    <property type="entry name" value="PTH11-LIKE INTEGRAL MEMBRANE PROTEIN (AFU_ORTHOLOGUE AFUA_5G11245)"/>
    <property type="match status" value="1"/>
</dbReference>
<dbReference type="PANTHER" id="PTHR33048:SF47">
    <property type="entry name" value="INTEGRAL MEMBRANE PROTEIN-RELATED"/>
    <property type="match status" value="1"/>
</dbReference>
<gene>
    <name evidence="9" type="ORF">N656DRAFT_794883</name>
</gene>
<keyword evidence="3 7" id="KW-1133">Transmembrane helix</keyword>
<feature type="transmembrane region" description="Helical" evidence="7">
    <location>
        <begin position="152"/>
        <end position="180"/>
    </location>
</feature>
<comment type="subcellular location">
    <subcellularLocation>
        <location evidence="1">Membrane</location>
        <topology evidence="1">Multi-pass membrane protein</topology>
    </subcellularLocation>
</comment>
<name>A0AAN6TLA3_9PEZI</name>
<dbReference type="EMBL" id="MU853333">
    <property type="protein sequence ID" value="KAK4116594.1"/>
    <property type="molecule type" value="Genomic_DNA"/>
</dbReference>
<keyword evidence="4 7" id="KW-0472">Membrane</keyword>